<accession>A0A8S4S410</accession>
<organism evidence="1 2">
    <name type="scientific">Pararge aegeria aegeria</name>
    <dbReference type="NCBI Taxonomy" id="348720"/>
    <lineage>
        <taxon>Eukaryota</taxon>
        <taxon>Metazoa</taxon>
        <taxon>Ecdysozoa</taxon>
        <taxon>Arthropoda</taxon>
        <taxon>Hexapoda</taxon>
        <taxon>Insecta</taxon>
        <taxon>Pterygota</taxon>
        <taxon>Neoptera</taxon>
        <taxon>Endopterygota</taxon>
        <taxon>Lepidoptera</taxon>
        <taxon>Glossata</taxon>
        <taxon>Ditrysia</taxon>
        <taxon>Papilionoidea</taxon>
        <taxon>Nymphalidae</taxon>
        <taxon>Satyrinae</taxon>
        <taxon>Satyrini</taxon>
        <taxon>Parargina</taxon>
        <taxon>Pararge</taxon>
    </lineage>
</organism>
<dbReference type="AlphaFoldDB" id="A0A8S4S410"/>
<name>A0A8S4S410_9NEOP</name>
<keyword evidence="2" id="KW-1185">Reference proteome</keyword>
<dbReference type="Proteomes" id="UP000838756">
    <property type="component" value="Unassembled WGS sequence"/>
</dbReference>
<evidence type="ECO:0000313" key="1">
    <source>
        <dbReference type="EMBL" id="CAH2247075.1"/>
    </source>
</evidence>
<evidence type="ECO:0000313" key="2">
    <source>
        <dbReference type="Proteomes" id="UP000838756"/>
    </source>
</evidence>
<proteinExistence type="predicted"/>
<dbReference type="EMBL" id="CAKXAJ010025951">
    <property type="protein sequence ID" value="CAH2247075.1"/>
    <property type="molecule type" value="Genomic_DNA"/>
</dbReference>
<comment type="caution">
    <text evidence="1">The sequence shown here is derived from an EMBL/GenBank/DDBJ whole genome shotgun (WGS) entry which is preliminary data.</text>
</comment>
<reference evidence="1" key="1">
    <citation type="submission" date="2022-03" db="EMBL/GenBank/DDBJ databases">
        <authorList>
            <person name="Lindestad O."/>
        </authorList>
    </citation>
    <scope>NUCLEOTIDE SEQUENCE</scope>
</reference>
<gene>
    <name evidence="1" type="primary">jg23910</name>
    <name evidence="1" type="ORF">PAEG_LOCUS21508</name>
</gene>
<protein>
    <submittedName>
        <fullName evidence="1">Jg23910 protein</fullName>
    </submittedName>
</protein>
<sequence length="117" mass="13990">MDISHNTFYEFEIWLRRCLTLVRSITLYVHDESTQFHDKVLGYIHSVMNRFKLLKNSFTFEEPLQFSKQKCWKQQDLESRPLKVKRTINILGKKLDEIWNGSTGNCFQNTIEENVSD</sequence>